<name>A0A255YWG0_9PROT</name>
<dbReference type="Pfam" id="PF01979">
    <property type="entry name" value="Amidohydro_1"/>
    <property type="match status" value="1"/>
</dbReference>
<dbReference type="RefSeq" id="WP_094457018.1">
    <property type="nucleotide sequence ID" value="NZ_NOXU01000030.1"/>
</dbReference>
<dbReference type="GO" id="GO:0005737">
    <property type="term" value="C:cytoplasm"/>
    <property type="evidence" value="ECO:0007669"/>
    <property type="project" value="TreeGrafter"/>
</dbReference>
<keyword evidence="5" id="KW-1185">Reference proteome</keyword>
<dbReference type="GO" id="GO:0006145">
    <property type="term" value="P:purine nucleobase catabolic process"/>
    <property type="evidence" value="ECO:0007669"/>
    <property type="project" value="TreeGrafter"/>
</dbReference>
<evidence type="ECO:0000256" key="1">
    <source>
        <dbReference type="ARBA" id="ARBA00022975"/>
    </source>
</evidence>
<dbReference type="NCBIfam" id="TIGR00857">
    <property type="entry name" value="pyrC_multi"/>
    <property type="match status" value="1"/>
</dbReference>
<dbReference type="InterPro" id="IPR011059">
    <property type="entry name" value="Metal-dep_hydrolase_composite"/>
</dbReference>
<evidence type="ECO:0000313" key="4">
    <source>
        <dbReference type="EMBL" id="OYQ33576.1"/>
    </source>
</evidence>
<dbReference type="InterPro" id="IPR050138">
    <property type="entry name" value="DHOase/Allantoinase_Hydrolase"/>
</dbReference>
<dbReference type="PANTHER" id="PTHR43668">
    <property type="entry name" value="ALLANTOINASE"/>
    <property type="match status" value="1"/>
</dbReference>
<reference evidence="4 5" key="1">
    <citation type="submission" date="2017-07" db="EMBL/GenBank/DDBJ databases">
        <title>Niveispirillum cyanobacteriorum sp. nov., isolated from cyanobacterial aggregates in a eutrophic lake.</title>
        <authorList>
            <person name="Cai H."/>
        </authorList>
    </citation>
    <scope>NUCLEOTIDE SEQUENCE [LARGE SCALE GENOMIC DNA]</scope>
    <source>
        <strain evidence="5">TH1-14</strain>
    </source>
</reference>
<gene>
    <name evidence="4" type="ORF">CHU95_14435</name>
</gene>
<dbReference type="GO" id="GO:0004038">
    <property type="term" value="F:allantoinase activity"/>
    <property type="evidence" value="ECO:0007669"/>
    <property type="project" value="TreeGrafter"/>
</dbReference>
<keyword evidence="1" id="KW-0665">Pyrimidine biosynthesis</keyword>
<protein>
    <submittedName>
        <fullName evidence="4">Dihydroorotase</fullName>
        <ecNumber evidence="4">3.5.2.3</ecNumber>
    </submittedName>
</protein>
<evidence type="ECO:0000259" key="3">
    <source>
        <dbReference type="Pfam" id="PF12890"/>
    </source>
</evidence>
<evidence type="ECO:0000259" key="2">
    <source>
        <dbReference type="Pfam" id="PF01979"/>
    </source>
</evidence>
<dbReference type="GO" id="GO:0006221">
    <property type="term" value="P:pyrimidine nucleotide biosynthetic process"/>
    <property type="evidence" value="ECO:0007669"/>
    <property type="project" value="UniProtKB-KW"/>
</dbReference>
<proteinExistence type="predicted"/>
<dbReference type="Gene3D" id="3.20.20.140">
    <property type="entry name" value="Metal-dependent hydrolases"/>
    <property type="match status" value="1"/>
</dbReference>
<dbReference type="GO" id="GO:0046872">
    <property type="term" value="F:metal ion binding"/>
    <property type="evidence" value="ECO:0007669"/>
    <property type="project" value="InterPro"/>
</dbReference>
<dbReference type="EC" id="3.5.2.3" evidence="4"/>
<dbReference type="Proteomes" id="UP000216998">
    <property type="component" value="Unassembled WGS sequence"/>
</dbReference>
<keyword evidence="4" id="KW-0378">Hydrolase</keyword>
<dbReference type="CDD" id="cd01317">
    <property type="entry name" value="DHOase_IIa"/>
    <property type="match status" value="1"/>
</dbReference>
<dbReference type="Gene3D" id="2.30.40.10">
    <property type="entry name" value="Urease, subunit C, domain 1"/>
    <property type="match status" value="1"/>
</dbReference>
<dbReference type="Pfam" id="PF12890">
    <property type="entry name" value="DHOase"/>
    <property type="match status" value="1"/>
</dbReference>
<dbReference type="InterPro" id="IPR024403">
    <property type="entry name" value="DHOase_cat"/>
</dbReference>
<dbReference type="AlphaFoldDB" id="A0A255YWG0"/>
<dbReference type="InterPro" id="IPR032466">
    <property type="entry name" value="Metal_Hydrolase"/>
</dbReference>
<dbReference type="EMBL" id="NOXU01000030">
    <property type="protein sequence ID" value="OYQ33576.1"/>
    <property type="molecule type" value="Genomic_DNA"/>
</dbReference>
<feature type="domain" description="Amidohydrolase-related" evidence="2">
    <location>
        <begin position="264"/>
        <end position="425"/>
    </location>
</feature>
<dbReference type="OrthoDB" id="9803027at2"/>
<dbReference type="InterPro" id="IPR006680">
    <property type="entry name" value="Amidohydro-rel"/>
</dbReference>
<dbReference type="GO" id="GO:0004151">
    <property type="term" value="F:dihydroorotase activity"/>
    <property type="evidence" value="ECO:0007669"/>
    <property type="project" value="UniProtKB-EC"/>
</dbReference>
<feature type="domain" description="Dihydroorotase catalytic" evidence="3">
    <location>
        <begin position="57"/>
        <end position="242"/>
    </location>
</feature>
<dbReference type="InterPro" id="IPR004722">
    <property type="entry name" value="DHOase"/>
</dbReference>
<comment type="caution">
    <text evidence="4">The sequence shown here is derived from an EMBL/GenBank/DDBJ whole genome shotgun (WGS) entry which is preliminary data.</text>
</comment>
<sequence>MTRPVLYRNARLIDPASGLDQVGDLLTVGEAIAAMGQGIAAQGVPDGAEIVDAADLVLAPGLVDLRAQVGEPGMEHNETLMTASRSAAAGGITALAALPNTDPVIDDEAGLEFIARRAREVKLVKIFAYGTVTRETAGKEISEIGLLAEAGAVGFTDGGPIADPALLRRALAYAGGFGQTIFQHPSEPRLAGGVMNAGDLATRLGLAGIPGMAEVIMLERDLRLVEMTGGRYHAANISTAESVAVIRRAKARGLKITCDTAPPYFALTETDVGDYRTFFKLSPPLRGEMDRRAIIDGLADGTIDAIASDHQPHDQDSKRVPFAQAAFGAVGLETLLPLTLELVHKGALPLARALAALTSIPADILGLKGLGRMAVGGKADLVLFDADRPWQVEAEKLASKSKNTCFDRRPVQGMVLRTIVDGRTVFSRT</sequence>
<evidence type="ECO:0000313" key="5">
    <source>
        <dbReference type="Proteomes" id="UP000216998"/>
    </source>
</evidence>
<dbReference type="SUPFAM" id="SSF51556">
    <property type="entry name" value="Metallo-dependent hydrolases"/>
    <property type="match status" value="1"/>
</dbReference>
<dbReference type="SUPFAM" id="SSF51338">
    <property type="entry name" value="Composite domain of metallo-dependent hydrolases"/>
    <property type="match status" value="1"/>
</dbReference>
<dbReference type="PANTHER" id="PTHR43668:SF2">
    <property type="entry name" value="ALLANTOINASE"/>
    <property type="match status" value="1"/>
</dbReference>
<accession>A0A255YWG0</accession>
<organism evidence="4 5">
    <name type="scientific">Niveispirillum lacus</name>
    <dbReference type="NCBI Taxonomy" id="1981099"/>
    <lineage>
        <taxon>Bacteria</taxon>
        <taxon>Pseudomonadati</taxon>
        <taxon>Pseudomonadota</taxon>
        <taxon>Alphaproteobacteria</taxon>
        <taxon>Rhodospirillales</taxon>
        <taxon>Azospirillaceae</taxon>
        <taxon>Niveispirillum</taxon>
    </lineage>
</organism>